<dbReference type="PANTHER" id="PTHR10996:SF178">
    <property type="entry name" value="2-HYDROXYACID DEHYDROGENASE YGL185C-RELATED"/>
    <property type="match status" value="1"/>
</dbReference>
<evidence type="ECO:0000313" key="4">
    <source>
        <dbReference type="EMBL" id="PKF68976.1"/>
    </source>
</evidence>
<dbReference type="GO" id="GO:0016618">
    <property type="term" value="F:hydroxypyruvate reductase [NAD(P)H] activity"/>
    <property type="evidence" value="ECO:0007669"/>
    <property type="project" value="TreeGrafter"/>
</dbReference>
<dbReference type="OrthoDB" id="4324715at2"/>
<dbReference type="CDD" id="cd12159">
    <property type="entry name" value="2-Hacid_dh_2"/>
    <property type="match status" value="1"/>
</dbReference>
<proteinExistence type="predicted"/>
<dbReference type="GO" id="GO:0051287">
    <property type="term" value="F:NAD binding"/>
    <property type="evidence" value="ECO:0007669"/>
    <property type="project" value="InterPro"/>
</dbReference>
<dbReference type="SUPFAM" id="SSF51735">
    <property type="entry name" value="NAD(P)-binding Rossmann-fold domains"/>
    <property type="match status" value="1"/>
</dbReference>
<protein>
    <recommendedName>
        <fullName evidence="3">D-isomer specific 2-hydroxyacid dehydrogenase NAD-binding domain-containing protein</fullName>
    </recommendedName>
</protein>
<keyword evidence="2" id="KW-0520">NAD</keyword>
<dbReference type="GO" id="GO:0030267">
    <property type="term" value="F:glyoxylate reductase (NADPH) activity"/>
    <property type="evidence" value="ECO:0007669"/>
    <property type="project" value="TreeGrafter"/>
</dbReference>
<dbReference type="InterPro" id="IPR006140">
    <property type="entry name" value="D-isomer_DH_NAD-bd"/>
</dbReference>
<keyword evidence="1" id="KW-0560">Oxidoreductase</keyword>
<dbReference type="SUPFAM" id="SSF52283">
    <property type="entry name" value="Formate/glycerate dehydrogenase catalytic domain-like"/>
    <property type="match status" value="1"/>
</dbReference>
<feature type="domain" description="D-isomer specific 2-hydroxyacid dehydrogenase NAD-binding" evidence="3">
    <location>
        <begin position="105"/>
        <end position="268"/>
    </location>
</feature>
<sequence>MRFTMLPRPWEAVVEALTGAGHEHTDLDRAECLVFNGGPEDFPDLPPTVRYVQTAMAGVDGLREAGLLSPRVRWANAAGLYADSVAEGTLGLMLGAAHMYKLVTARASWSAAKKMQYESQFLYAGKTVMIVGAGGIGARLIEMLEPFGCRVIAVNRSGRPVPGAHETLPIDDLRADPSQWGRADFVVLLAPLTEQTHGMIDAAVLERMKPTAFLVNAGRGGLVVTDELVDALRKGNIAGAGLDVMEPEPLPDDHPLWGLDNCLITPHTTNTIPIMKERLGALAVRNAERYEAGERMETEFDPEAGY</sequence>
<dbReference type="AlphaFoldDB" id="A0A2N0X8D3"/>
<gene>
    <name evidence="4" type="ORF">CXB45_04515</name>
</gene>
<evidence type="ECO:0000259" key="3">
    <source>
        <dbReference type="Pfam" id="PF02826"/>
    </source>
</evidence>
<evidence type="ECO:0000256" key="2">
    <source>
        <dbReference type="ARBA" id="ARBA00023027"/>
    </source>
</evidence>
<dbReference type="GO" id="GO:0005829">
    <property type="term" value="C:cytosol"/>
    <property type="evidence" value="ECO:0007669"/>
    <property type="project" value="TreeGrafter"/>
</dbReference>
<dbReference type="Proteomes" id="UP000233249">
    <property type="component" value="Unassembled WGS sequence"/>
</dbReference>
<dbReference type="Pfam" id="PF02826">
    <property type="entry name" value="2-Hacid_dh_C"/>
    <property type="match status" value="1"/>
</dbReference>
<reference evidence="4 5" key="1">
    <citation type="submission" date="2017-12" db="EMBL/GenBank/DDBJ databases">
        <title>Corynebacterium mastitidis 16-1433 Genome.</title>
        <authorList>
            <person name="Gulvik C.A."/>
        </authorList>
    </citation>
    <scope>NUCLEOTIDE SEQUENCE [LARGE SCALE GENOMIC DNA]</scope>
    <source>
        <strain evidence="4 5">16-1433</strain>
    </source>
</reference>
<dbReference type="PROSITE" id="PS00671">
    <property type="entry name" value="D_2_HYDROXYACID_DH_3"/>
    <property type="match status" value="1"/>
</dbReference>
<comment type="caution">
    <text evidence="4">The sequence shown here is derived from an EMBL/GenBank/DDBJ whole genome shotgun (WGS) entry which is preliminary data.</text>
</comment>
<dbReference type="RefSeq" id="WP_101173394.1">
    <property type="nucleotide sequence ID" value="NZ_JAKRKB010000005.1"/>
</dbReference>
<evidence type="ECO:0000256" key="1">
    <source>
        <dbReference type="ARBA" id="ARBA00023002"/>
    </source>
</evidence>
<dbReference type="EMBL" id="PJAF01000009">
    <property type="protein sequence ID" value="PKF68976.1"/>
    <property type="molecule type" value="Genomic_DNA"/>
</dbReference>
<evidence type="ECO:0000313" key="5">
    <source>
        <dbReference type="Proteomes" id="UP000233249"/>
    </source>
</evidence>
<accession>A0A2N0X8D3</accession>
<name>A0A2N0X8D3_9CORY</name>
<organism evidence="4 5">
    <name type="scientific">Corynebacterium mastitidis</name>
    <dbReference type="NCBI Taxonomy" id="161890"/>
    <lineage>
        <taxon>Bacteria</taxon>
        <taxon>Bacillati</taxon>
        <taxon>Actinomycetota</taxon>
        <taxon>Actinomycetes</taxon>
        <taxon>Mycobacteriales</taxon>
        <taxon>Corynebacteriaceae</taxon>
        <taxon>Corynebacterium</taxon>
    </lineage>
</organism>
<dbReference type="Gene3D" id="3.40.50.720">
    <property type="entry name" value="NAD(P)-binding Rossmann-like Domain"/>
    <property type="match status" value="2"/>
</dbReference>
<dbReference type="InterPro" id="IPR036291">
    <property type="entry name" value="NAD(P)-bd_dom_sf"/>
</dbReference>
<dbReference type="STRING" id="1121365.GCA_000375365_00398"/>
<dbReference type="PANTHER" id="PTHR10996">
    <property type="entry name" value="2-HYDROXYACID DEHYDROGENASE-RELATED"/>
    <property type="match status" value="1"/>
</dbReference>
<dbReference type="InterPro" id="IPR029753">
    <property type="entry name" value="D-isomer_DH_CS"/>
</dbReference>
<dbReference type="InterPro" id="IPR050223">
    <property type="entry name" value="D-isomer_2-hydroxyacid_DH"/>
</dbReference>